<keyword evidence="6" id="KW-0547">Nucleotide-binding</keyword>
<dbReference type="Gene3D" id="3.40.50.620">
    <property type="entry name" value="HUPs"/>
    <property type="match status" value="1"/>
</dbReference>
<keyword evidence="8" id="KW-0460">Magnesium</keyword>
<evidence type="ECO:0000256" key="3">
    <source>
        <dbReference type="ARBA" id="ARBA00022490"/>
    </source>
</evidence>
<dbReference type="GO" id="GO:0015937">
    <property type="term" value="P:coenzyme A biosynthetic process"/>
    <property type="evidence" value="ECO:0007669"/>
    <property type="project" value="UniProtKB-KW"/>
</dbReference>
<evidence type="ECO:0000256" key="10">
    <source>
        <dbReference type="ARBA" id="ARBA00029346"/>
    </source>
</evidence>
<evidence type="ECO:0000256" key="2">
    <source>
        <dbReference type="ARBA" id="ARBA00013868"/>
    </source>
</evidence>
<dbReference type="PANTHER" id="PTHR21342">
    <property type="entry name" value="PHOSPHOPANTETHEINE ADENYLYLTRANSFERASE"/>
    <property type="match status" value="1"/>
</dbReference>
<dbReference type="Pfam" id="PF01467">
    <property type="entry name" value="CTP_transf_like"/>
    <property type="match status" value="1"/>
</dbReference>
<dbReference type="InterPro" id="IPR004821">
    <property type="entry name" value="Cyt_trans-like"/>
</dbReference>
<dbReference type="NCBIfam" id="TIGR01510">
    <property type="entry name" value="coaD_prev_kdtB"/>
    <property type="match status" value="1"/>
</dbReference>
<comment type="catalytic activity">
    <reaction evidence="10">
        <text>(R)-4'-phosphopantetheine + ATP + H(+) = 3'-dephospho-CoA + diphosphate</text>
        <dbReference type="Rhea" id="RHEA:19801"/>
        <dbReference type="ChEBI" id="CHEBI:15378"/>
        <dbReference type="ChEBI" id="CHEBI:30616"/>
        <dbReference type="ChEBI" id="CHEBI:33019"/>
        <dbReference type="ChEBI" id="CHEBI:57328"/>
        <dbReference type="ChEBI" id="CHEBI:61723"/>
        <dbReference type="EC" id="2.7.7.3"/>
    </reaction>
</comment>
<dbReference type="GO" id="GO:0004595">
    <property type="term" value="F:pantetheine-phosphate adenylyltransferase activity"/>
    <property type="evidence" value="ECO:0007669"/>
    <property type="project" value="UniProtKB-EC"/>
</dbReference>
<evidence type="ECO:0000256" key="1">
    <source>
        <dbReference type="ARBA" id="ARBA00012392"/>
    </source>
</evidence>
<dbReference type="InterPro" id="IPR014729">
    <property type="entry name" value="Rossmann-like_a/b/a_fold"/>
</dbReference>
<dbReference type="PRINTS" id="PR01020">
    <property type="entry name" value="LPSBIOSNTHSS"/>
</dbReference>
<dbReference type="SUPFAM" id="SSF52374">
    <property type="entry name" value="Nucleotidylyl transferase"/>
    <property type="match status" value="1"/>
</dbReference>
<evidence type="ECO:0000256" key="5">
    <source>
        <dbReference type="ARBA" id="ARBA00022695"/>
    </source>
</evidence>
<gene>
    <name evidence="12" type="ORF">METZ01_LOCUS4015</name>
</gene>
<accession>A0A381N968</accession>
<evidence type="ECO:0000256" key="4">
    <source>
        <dbReference type="ARBA" id="ARBA00022679"/>
    </source>
</evidence>
<name>A0A381N968_9ZZZZ</name>
<protein>
    <recommendedName>
        <fullName evidence="2">Phosphopantetheine adenylyltransferase</fullName>
        <ecNumber evidence="1">2.7.7.3</ecNumber>
    </recommendedName>
</protein>
<organism evidence="12">
    <name type="scientific">marine metagenome</name>
    <dbReference type="NCBI Taxonomy" id="408172"/>
    <lineage>
        <taxon>unclassified sequences</taxon>
        <taxon>metagenomes</taxon>
        <taxon>ecological metagenomes</taxon>
    </lineage>
</organism>
<evidence type="ECO:0000256" key="7">
    <source>
        <dbReference type="ARBA" id="ARBA00022840"/>
    </source>
</evidence>
<reference evidence="12" key="1">
    <citation type="submission" date="2018-05" db="EMBL/GenBank/DDBJ databases">
        <authorList>
            <person name="Lanie J.A."/>
            <person name="Ng W.-L."/>
            <person name="Kazmierczak K.M."/>
            <person name="Andrzejewski T.M."/>
            <person name="Davidsen T.M."/>
            <person name="Wayne K.J."/>
            <person name="Tettelin H."/>
            <person name="Glass J.I."/>
            <person name="Rusch D."/>
            <person name="Podicherti R."/>
            <person name="Tsui H.-C.T."/>
            <person name="Winkler M.E."/>
        </authorList>
    </citation>
    <scope>NUCLEOTIDE SEQUENCE</scope>
</reference>
<keyword evidence="9" id="KW-0173">Coenzyme A biosynthesis</keyword>
<dbReference type="PANTHER" id="PTHR21342:SF1">
    <property type="entry name" value="PHOSPHOPANTETHEINE ADENYLYLTRANSFERASE"/>
    <property type="match status" value="1"/>
</dbReference>
<keyword evidence="4" id="KW-0808">Transferase</keyword>
<dbReference type="EC" id="2.7.7.3" evidence="1"/>
<keyword evidence="3" id="KW-0963">Cytoplasm</keyword>
<dbReference type="GO" id="GO:0005524">
    <property type="term" value="F:ATP binding"/>
    <property type="evidence" value="ECO:0007669"/>
    <property type="project" value="UniProtKB-KW"/>
</dbReference>
<dbReference type="InterPro" id="IPR001980">
    <property type="entry name" value="PPAT"/>
</dbReference>
<feature type="domain" description="Cytidyltransferase-like" evidence="11">
    <location>
        <begin position="6"/>
        <end position="135"/>
    </location>
</feature>
<keyword evidence="5" id="KW-0548">Nucleotidyltransferase</keyword>
<dbReference type="HAMAP" id="MF_00151">
    <property type="entry name" value="PPAT_bact"/>
    <property type="match status" value="1"/>
</dbReference>
<dbReference type="AlphaFoldDB" id="A0A381N968"/>
<keyword evidence="7" id="KW-0067">ATP-binding</keyword>
<evidence type="ECO:0000313" key="12">
    <source>
        <dbReference type="EMBL" id="SUZ51161.1"/>
    </source>
</evidence>
<proteinExistence type="inferred from homology"/>
<evidence type="ECO:0000256" key="6">
    <source>
        <dbReference type="ARBA" id="ARBA00022741"/>
    </source>
</evidence>
<evidence type="ECO:0000256" key="9">
    <source>
        <dbReference type="ARBA" id="ARBA00022993"/>
    </source>
</evidence>
<evidence type="ECO:0000256" key="8">
    <source>
        <dbReference type="ARBA" id="ARBA00022842"/>
    </source>
</evidence>
<evidence type="ECO:0000259" key="11">
    <source>
        <dbReference type="Pfam" id="PF01467"/>
    </source>
</evidence>
<dbReference type="EMBL" id="UINC01000209">
    <property type="protein sequence ID" value="SUZ51161.1"/>
    <property type="molecule type" value="Genomic_DNA"/>
</dbReference>
<sequence>MRIAVYPTSANPPTYGHADILVRTAKQFEHVFWSAAMNTEKHYMFTEEVRLCMMNEYVQHYDLKNVTVEAFSGSTIRYVQERKAQVIVKGLRSLDDFQGEFQQAVGNKGIDPEIETFCLFGKPDLFAINSTLVRELAFLGESIEDYVLPSVAKIVDDAIQKDPDL</sequence>